<proteinExistence type="predicted"/>
<gene>
    <name evidence="1" type="ORF">J43TS3_19370</name>
</gene>
<dbReference type="AlphaFoldDB" id="A0A920C5Y0"/>
<accession>A0A920C5Y0</accession>
<reference evidence="1" key="1">
    <citation type="submission" date="2021-03" db="EMBL/GenBank/DDBJ databases">
        <title>Antimicrobial resistance genes in bacteria isolated from Japanese honey, and their potential for conferring macrolide and lincosamide resistance in the American foulbrood pathogen Paenibacillus larvae.</title>
        <authorList>
            <person name="Okamoto M."/>
            <person name="Kumagai M."/>
            <person name="Kanamori H."/>
            <person name="Takamatsu D."/>
        </authorList>
    </citation>
    <scope>NUCLEOTIDE SEQUENCE</scope>
    <source>
        <strain evidence="1">J43TS3</strain>
    </source>
</reference>
<sequence length="69" mass="7768">MKKEENKKFAMPVEANIDGEIGAQNGLRANYPFDYLNKMVGDSVKEHKELEAANEIIAEKEIGQSFHNS</sequence>
<organism evidence="1 2">
    <name type="scientific">Ornithinibacillus bavariensis</name>
    <dbReference type="NCBI Taxonomy" id="545502"/>
    <lineage>
        <taxon>Bacteria</taxon>
        <taxon>Bacillati</taxon>
        <taxon>Bacillota</taxon>
        <taxon>Bacilli</taxon>
        <taxon>Bacillales</taxon>
        <taxon>Bacillaceae</taxon>
        <taxon>Ornithinibacillus</taxon>
    </lineage>
</organism>
<evidence type="ECO:0000313" key="1">
    <source>
        <dbReference type="EMBL" id="GIO27326.1"/>
    </source>
</evidence>
<keyword evidence="2" id="KW-1185">Reference proteome</keyword>
<dbReference type="Proteomes" id="UP000676917">
    <property type="component" value="Unassembled WGS sequence"/>
</dbReference>
<evidence type="ECO:0000313" key="2">
    <source>
        <dbReference type="Proteomes" id="UP000676917"/>
    </source>
</evidence>
<protein>
    <submittedName>
        <fullName evidence="1">Uncharacterized protein</fullName>
    </submittedName>
</protein>
<dbReference type="EMBL" id="BORP01000003">
    <property type="protein sequence ID" value="GIO27326.1"/>
    <property type="molecule type" value="Genomic_DNA"/>
</dbReference>
<name>A0A920C5Y0_9BACI</name>
<comment type="caution">
    <text evidence="1">The sequence shown here is derived from an EMBL/GenBank/DDBJ whole genome shotgun (WGS) entry which is preliminary data.</text>
</comment>
<dbReference type="RefSeq" id="WP_212920815.1">
    <property type="nucleotide sequence ID" value="NZ_BORP01000003.1"/>
</dbReference>